<comment type="caution">
    <text evidence="2">The sequence shown here is derived from an EMBL/GenBank/DDBJ whole genome shotgun (WGS) entry which is preliminary data.</text>
</comment>
<evidence type="ECO:0000256" key="1">
    <source>
        <dbReference type="SAM" id="MobiDB-lite"/>
    </source>
</evidence>
<dbReference type="Proteomes" id="UP000324222">
    <property type="component" value="Unassembled WGS sequence"/>
</dbReference>
<accession>A0A5B7IX82</accession>
<evidence type="ECO:0000313" key="2">
    <source>
        <dbReference type="EMBL" id="MPC87105.1"/>
    </source>
</evidence>
<feature type="region of interest" description="Disordered" evidence="1">
    <location>
        <begin position="26"/>
        <end position="94"/>
    </location>
</feature>
<sequence length="94" mass="9364">MLDCRVIKKLFESQPAVSVYMIAEGPGARGGDGGTTVSRWEGGTGEVVGGEEVPGGGRTRMRGGGTLGGGGGAKLSSHHSIPPRYCGGGSTTTT</sequence>
<dbReference type="AlphaFoldDB" id="A0A5B7IX82"/>
<proteinExistence type="predicted"/>
<feature type="compositionally biased region" description="Gly residues" evidence="1">
    <location>
        <begin position="42"/>
        <end position="73"/>
    </location>
</feature>
<evidence type="ECO:0000313" key="3">
    <source>
        <dbReference type="Proteomes" id="UP000324222"/>
    </source>
</evidence>
<protein>
    <submittedName>
        <fullName evidence="2">Uncharacterized protein</fullName>
    </submittedName>
</protein>
<name>A0A5B7IX82_PORTR</name>
<reference evidence="2 3" key="1">
    <citation type="submission" date="2019-05" db="EMBL/GenBank/DDBJ databases">
        <title>Another draft genome of Portunus trituberculatus and its Hox gene families provides insights of decapod evolution.</title>
        <authorList>
            <person name="Jeong J.-H."/>
            <person name="Song I."/>
            <person name="Kim S."/>
            <person name="Choi T."/>
            <person name="Kim D."/>
            <person name="Ryu S."/>
            <person name="Kim W."/>
        </authorList>
    </citation>
    <scope>NUCLEOTIDE SEQUENCE [LARGE SCALE GENOMIC DNA]</scope>
    <source>
        <tissue evidence="2">Muscle</tissue>
    </source>
</reference>
<organism evidence="2 3">
    <name type="scientific">Portunus trituberculatus</name>
    <name type="common">Swimming crab</name>
    <name type="synonym">Neptunus trituberculatus</name>
    <dbReference type="NCBI Taxonomy" id="210409"/>
    <lineage>
        <taxon>Eukaryota</taxon>
        <taxon>Metazoa</taxon>
        <taxon>Ecdysozoa</taxon>
        <taxon>Arthropoda</taxon>
        <taxon>Crustacea</taxon>
        <taxon>Multicrustacea</taxon>
        <taxon>Malacostraca</taxon>
        <taxon>Eumalacostraca</taxon>
        <taxon>Eucarida</taxon>
        <taxon>Decapoda</taxon>
        <taxon>Pleocyemata</taxon>
        <taxon>Brachyura</taxon>
        <taxon>Eubrachyura</taxon>
        <taxon>Portunoidea</taxon>
        <taxon>Portunidae</taxon>
        <taxon>Portuninae</taxon>
        <taxon>Portunus</taxon>
    </lineage>
</organism>
<dbReference type="EMBL" id="VSRR010073515">
    <property type="protein sequence ID" value="MPC87105.1"/>
    <property type="molecule type" value="Genomic_DNA"/>
</dbReference>
<keyword evidence="3" id="KW-1185">Reference proteome</keyword>
<gene>
    <name evidence="2" type="ORF">E2C01_081956</name>
</gene>